<evidence type="ECO:0000313" key="2">
    <source>
        <dbReference type="EMBL" id="MFC5449743.1"/>
    </source>
</evidence>
<feature type="transmembrane region" description="Helical" evidence="1">
    <location>
        <begin position="6"/>
        <end position="24"/>
    </location>
</feature>
<evidence type="ECO:0000313" key="3">
    <source>
        <dbReference type="Proteomes" id="UP001596044"/>
    </source>
</evidence>
<keyword evidence="3" id="KW-1185">Reference proteome</keyword>
<name>A0ABW0K8N0_9BACL</name>
<comment type="caution">
    <text evidence="2">The sequence shown here is derived from an EMBL/GenBank/DDBJ whole genome shotgun (WGS) entry which is preliminary data.</text>
</comment>
<accession>A0ABW0K8N0</accession>
<feature type="transmembrane region" description="Helical" evidence="1">
    <location>
        <begin position="31"/>
        <end position="55"/>
    </location>
</feature>
<feature type="transmembrane region" description="Helical" evidence="1">
    <location>
        <begin position="97"/>
        <end position="121"/>
    </location>
</feature>
<dbReference type="InterPro" id="IPR048147">
    <property type="entry name" value="CBO0543-like"/>
</dbReference>
<keyword evidence="1" id="KW-1133">Transmembrane helix</keyword>
<keyword evidence="1" id="KW-0472">Membrane</keyword>
<evidence type="ECO:0000256" key="1">
    <source>
        <dbReference type="SAM" id="Phobius"/>
    </source>
</evidence>
<organism evidence="2 3">
    <name type="scientific">Paenibacillus aestuarii</name>
    <dbReference type="NCBI Taxonomy" id="516965"/>
    <lineage>
        <taxon>Bacteria</taxon>
        <taxon>Bacillati</taxon>
        <taxon>Bacillota</taxon>
        <taxon>Bacilli</taxon>
        <taxon>Bacillales</taxon>
        <taxon>Paenibacillaceae</taxon>
        <taxon>Paenibacillus</taxon>
    </lineage>
</organism>
<gene>
    <name evidence="2" type="ORF">ACFPOG_15910</name>
</gene>
<dbReference type="NCBIfam" id="NF041644">
    <property type="entry name" value="CBO0543_fam"/>
    <property type="match status" value="1"/>
</dbReference>
<feature type="transmembrane region" description="Helical" evidence="1">
    <location>
        <begin position="67"/>
        <end position="85"/>
    </location>
</feature>
<dbReference type="Proteomes" id="UP001596044">
    <property type="component" value="Unassembled WGS sequence"/>
</dbReference>
<dbReference type="RefSeq" id="WP_270885098.1">
    <property type="nucleotide sequence ID" value="NZ_JAQFVF010000083.1"/>
</dbReference>
<sequence>MNVDRATLAVIWILGITILFFIPAAKRREAFVAFLACQCLTWFDSMMQVQFGLISFPVREFPKATDLLVTSEFFMYPYACGLYFINKPKARGTLFKISALMLWVTCLTGIDLFLVNFTHLISYDRYAWYWSWLDFLVTFILADLYSEWFLKRFNKLGEFS</sequence>
<proteinExistence type="predicted"/>
<reference evidence="3" key="1">
    <citation type="journal article" date="2019" name="Int. J. Syst. Evol. Microbiol.">
        <title>The Global Catalogue of Microorganisms (GCM) 10K type strain sequencing project: providing services to taxonomists for standard genome sequencing and annotation.</title>
        <authorList>
            <consortium name="The Broad Institute Genomics Platform"/>
            <consortium name="The Broad Institute Genome Sequencing Center for Infectious Disease"/>
            <person name="Wu L."/>
            <person name="Ma J."/>
        </authorList>
    </citation>
    <scope>NUCLEOTIDE SEQUENCE [LARGE SCALE GENOMIC DNA]</scope>
    <source>
        <strain evidence="3">KACC 11904</strain>
    </source>
</reference>
<feature type="transmembrane region" description="Helical" evidence="1">
    <location>
        <begin position="127"/>
        <end position="145"/>
    </location>
</feature>
<protein>
    <submittedName>
        <fullName evidence="2">CBO0543 family protein</fullName>
    </submittedName>
</protein>
<dbReference type="EMBL" id="JBHSMJ010000022">
    <property type="protein sequence ID" value="MFC5449743.1"/>
    <property type="molecule type" value="Genomic_DNA"/>
</dbReference>
<keyword evidence="1" id="KW-0812">Transmembrane</keyword>